<dbReference type="AlphaFoldDB" id="A0A9N8DLN5"/>
<protein>
    <submittedName>
        <fullName evidence="1">Uncharacterized protein</fullName>
    </submittedName>
</protein>
<proteinExistence type="predicted"/>
<dbReference type="Gene3D" id="1.25.40.20">
    <property type="entry name" value="Ankyrin repeat-containing domain"/>
    <property type="match status" value="1"/>
</dbReference>
<organism evidence="1 2">
    <name type="scientific">Seminavis robusta</name>
    <dbReference type="NCBI Taxonomy" id="568900"/>
    <lineage>
        <taxon>Eukaryota</taxon>
        <taxon>Sar</taxon>
        <taxon>Stramenopiles</taxon>
        <taxon>Ochrophyta</taxon>
        <taxon>Bacillariophyta</taxon>
        <taxon>Bacillariophyceae</taxon>
        <taxon>Bacillariophycidae</taxon>
        <taxon>Naviculales</taxon>
        <taxon>Naviculaceae</taxon>
        <taxon>Seminavis</taxon>
    </lineage>
</organism>
<keyword evidence="2" id="KW-1185">Reference proteome</keyword>
<dbReference type="InterPro" id="IPR036770">
    <property type="entry name" value="Ankyrin_rpt-contain_sf"/>
</dbReference>
<gene>
    <name evidence="1" type="ORF">SEMRO_150_G068750.1</name>
</gene>
<dbReference type="SUPFAM" id="SSF48403">
    <property type="entry name" value="Ankyrin repeat"/>
    <property type="match status" value="1"/>
</dbReference>
<dbReference type="EMBL" id="CAICTM010000149">
    <property type="protein sequence ID" value="CAB9502906.1"/>
    <property type="molecule type" value="Genomic_DNA"/>
</dbReference>
<reference evidence="1" key="1">
    <citation type="submission" date="2020-06" db="EMBL/GenBank/DDBJ databases">
        <authorList>
            <consortium name="Plant Systems Biology data submission"/>
        </authorList>
    </citation>
    <scope>NUCLEOTIDE SEQUENCE</scope>
    <source>
        <strain evidence="1">D6</strain>
    </source>
</reference>
<dbReference type="Proteomes" id="UP001153069">
    <property type="component" value="Unassembled WGS sequence"/>
</dbReference>
<name>A0A9N8DLN5_9STRA</name>
<evidence type="ECO:0000313" key="1">
    <source>
        <dbReference type="EMBL" id="CAB9502906.1"/>
    </source>
</evidence>
<evidence type="ECO:0000313" key="2">
    <source>
        <dbReference type="Proteomes" id="UP001153069"/>
    </source>
</evidence>
<sequence>MCDLIEDDAKAKCKLKEAGFDPDDCIEAIDPSRSMRPPEVELWHSIAPMTHFCFYGDLPMCQYIHNKGGATTGAGGKFWFPMYAAIFKGNLAVVRWLYENGANEDVLAENSHGISPWSLCWNNSERKVKRLTIGRWLLANGAIQFDTSTLANQLQNVCDRTDHRHEILSWSQEVVKAHDSFQAFLMGTSNRAANLNERWLASFHAHACNQWILLGSAPSSVSAALLGC</sequence>
<comment type="caution">
    <text evidence="1">The sequence shown here is derived from an EMBL/GenBank/DDBJ whole genome shotgun (WGS) entry which is preliminary data.</text>
</comment>
<accession>A0A9N8DLN5</accession>
<dbReference type="OrthoDB" id="10258068at2759"/>